<evidence type="ECO:0000256" key="5">
    <source>
        <dbReference type="ARBA" id="ARBA00022475"/>
    </source>
</evidence>
<evidence type="ECO:0000256" key="1">
    <source>
        <dbReference type="ARBA" id="ARBA00004162"/>
    </source>
</evidence>
<keyword evidence="13" id="KW-1185">Reference proteome</keyword>
<dbReference type="InterPro" id="IPR003849">
    <property type="entry name" value="Preprotein_translocase_YajC"/>
</dbReference>
<keyword evidence="10 11" id="KW-0472">Membrane</keyword>
<gene>
    <name evidence="12" type="primary">yajC</name>
    <name evidence="12" type="ORF">HMPREF9444_01064</name>
</gene>
<accession>E8LK27</accession>
<proteinExistence type="inferred from homology"/>
<reference evidence="12 13" key="1">
    <citation type="submission" date="2011-01" db="EMBL/GenBank/DDBJ databases">
        <authorList>
            <person name="Weinstock G."/>
            <person name="Sodergren E."/>
            <person name="Clifton S."/>
            <person name="Fulton L."/>
            <person name="Fulton B."/>
            <person name="Courtney L."/>
            <person name="Fronick C."/>
            <person name="Harrison M."/>
            <person name="Strong C."/>
            <person name="Farmer C."/>
            <person name="Delahaunty K."/>
            <person name="Markovic C."/>
            <person name="Hall O."/>
            <person name="Minx P."/>
            <person name="Tomlinson C."/>
            <person name="Mitreva M."/>
            <person name="Hou S."/>
            <person name="Chen J."/>
            <person name="Wollam A."/>
            <person name="Pepin K.H."/>
            <person name="Johnson M."/>
            <person name="Bhonagiri V."/>
            <person name="Zhang X."/>
            <person name="Suruliraj S."/>
            <person name="Warren W."/>
            <person name="Chinwalla A."/>
            <person name="Mardis E.R."/>
            <person name="Wilson R.K."/>
        </authorList>
    </citation>
    <scope>NUCLEOTIDE SEQUENCE [LARGE SCALE GENOMIC DNA]</scope>
    <source>
        <strain evidence="13">DSM 22608 / JCM 16073 / KCTC 15190 / YIT 12066</strain>
    </source>
</reference>
<dbReference type="EMBL" id="AEVO01000051">
    <property type="protein sequence ID" value="EFY07143.1"/>
    <property type="molecule type" value="Genomic_DNA"/>
</dbReference>
<feature type="transmembrane region" description="Helical" evidence="11">
    <location>
        <begin position="24"/>
        <end position="41"/>
    </location>
</feature>
<dbReference type="NCBIfam" id="TIGR00739">
    <property type="entry name" value="yajC"/>
    <property type="match status" value="1"/>
</dbReference>
<keyword evidence="7" id="KW-0653">Protein transport</keyword>
<dbReference type="OrthoDB" id="9811406at2"/>
<dbReference type="Proteomes" id="UP000018458">
    <property type="component" value="Unassembled WGS sequence"/>
</dbReference>
<evidence type="ECO:0000256" key="10">
    <source>
        <dbReference type="ARBA" id="ARBA00023136"/>
    </source>
</evidence>
<dbReference type="SMART" id="SM01323">
    <property type="entry name" value="YajC"/>
    <property type="match status" value="1"/>
</dbReference>
<evidence type="ECO:0000256" key="3">
    <source>
        <dbReference type="ARBA" id="ARBA00014962"/>
    </source>
</evidence>
<evidence type="ECO:0000313" key="13">
    <source>
        <dbReference type="Proteomes" id="UP000018458"/>
    </source>
</evidence>
<evidence type="ECO:0000256" key="6">
    <source>
        <dbReference type="ARBA" id="ARBA00022692"/>
    </source>
</evidence>
<keyword evidence="4" id="KW-0813">Transport</keyword>
<evidence type="ECO:0000256" key="2">
    <source>
        <dbReference type="ARBA" id="ARBA00006742"/>
    </source>
</evidence>
<dbReference type="GO" id="GO:0005886">
    <property type="term" value="C:plasma membrane"/>
    <property type="evidence" value="ECO:0007669"/>
    <property type="project" value="UniProtKB-SubCell"/>
</dbReference>
<name>E8LK27_SUCHY</name>
<dbReference type="RefSeq" id="WP_009143265.1">
    <property type="nucleotide sequence ID" value="NZ_GL830988.1"/>
</dbReference>
<comment type="caution">
    <text evidence="12">The sequence shown here is derived from an EMBL/GenBank/DDBJ whole genome shotgun (WGS) entry which is preliminary data.</text>
</comment>
<evidence type="ECO:0000256" key="8">
    <source>
        <dbReference type="ARBA" id="ARBA00022989"/>
    </source>
</evidence>
<evidence type="ECO:0000256" key="9">
    <source>
        <dbReference type="ARBA" id="ARBA00023010"/>
    </source>
</evidence>
<dbReference type="HOGENOM" id="CLU_116157_2_1_6"/>
<dbReference type="PANTHER" id="PTHR33909">
    <property type="entry name" value="SEC TRANSLOCON ACCESSORY COMPLEX SUBUNIT YAJC"/>
    <property type="match status" value="1"/>
</dbReference>
<dbReference type="STRING" id="762983.HMPREF9444_01064"/>
<dbReference type="Pfam" id="PF02699">
    <property type="entry name" value="YajC"/>
    <property type="match status" value="1"/>
</dbReference>
<dbReference type="AlphaFoldDB" id="E8LK27"/>
<dbReference type="GO" id="GO:0015031">
    <property type="term" value="P:protein transport"/>
    <property type="evidence" value="ECO:0007669"/>
    <property type="project" value="UniProtKB-KW"/>
</dbReference>
<evidence type="ECO:0000313" key="12">
    <source>
        <dbReference type="EMBL" id="EFY07143.1"/>
    </source>
</evidence>
<dbReference type="eggNOG" id="COG1862">
    <property type="taxonomic scope" value="Bacteria"/>
</dbReference>
<dbReference type="PANTHER" id="PTHR33909:SF1">
    <property type="entry name" value="SEC TRANSLOCON ACCESSORY COMPLEX SUBUNIT YAJC"/>
    <property type="match status" value="1"/>
</dbReference>
<comment type="subcellular location">
    <subcellularLocation>
        <location evidence="1">Cell membrane</location>
        <topology evidence="1">Single-pass membrane protein</topology>
    </subcellularLocation>
</comment>
<keyword evidence="5" id="KW-1003">Cell membrane</keyword>
<sequence>MSFSLIPAAYAAEAAPAGGDMSMMIVLVMCMLAVYFFVMRPNSKKRKEMQKLLDGLSVGDEVLTNGGIAGRISKLPENKEYVLISVADGIVIQMKRNYIVAVLPKGTLVATGAESK</sequence>
<keyword evidence="8 11" id="KW-1133">Transmembrane helix</keyword>
<dbReference type="PRINTS" id="PR01853">
    <property type="entry name" value="YAJCTRNLCASE"/>
</dbReference>
<evidence type="ECO:0000256" key="4">
    <source>
        <dbReference type="ARBA" id="ARBA00022448"/>
    </source>
</evidence>
<comment type="similarity">
    <text evidence="2">Belongs to the YajC family.</text>
</comment>
<evidence type="ECO:0000256" key="7">
    <source>
        <dbReference type="ARBA" id="ARBA00022927"/>
    </source>
</evidence>
<organism evidence="12 13">
    <name type="scientific">Succinatimonas hippei (strain DSM 22608 / JCM 16073 / KCTC 15190 / YIT 12066)</name>
    <dbReference type="NCBI Taxonomy" id="762983"/>
    <lineage>
        <taxon>Bacteria</taxon>
        <taxon>Pseudomonadati</taxon>
        <taxon>Pseudomonadota</taxon>
        <taxon>Gammaproteobacteria</taxon>
        <taxon>Aeromonadales</taxon>
        <taxon>Succinivibrionaceae</taxon>
        <taxon>Succinatimonas</taxon>
    </lineage>
</organism>
<keyword evidence="6 11" id="KW-0812">Transmembrane</keyword>
<evidence type="ECO:0000256" key="11">
    <source>
        <dbReference type="SAM" id="Phobius"/>
    </source>
</evidence>
<keyword evidence="9" id="KW-0811">Translocation</keyword>
<protein>
    <recommendedName>
        <fullName evidence="3">Sec translocon accessory complex subunit YajC</fullName>
    </recommendedName>
</protein>